<keyword evidence="2" id="KW-0106">Calcium</keyword>
<feature type="region of interest" description="Disordered" evidence="3">
    <location>
        <begin position="55"/>
        <end position="83"/>
    </location>
</feature>
<dbReference type="PROSITE" id="PS50222">
    <property type="entry name" value="EF_HAND_2"/>
    <property type="match status" value="1"/>
</dbReference>
<dbReference type="Proteomes" id="UP000694428">
    <property type="component" value="Unplaced"/>
</dbReference>
<dbReference type="InterPro" id="IPR018247">
    <property type="entry name" value="EF_Hand_1_Ca_BS"/>
</dbReference>
<evidence type="ECO:0000256" key="2">
    <source>
        <dbReference type="ARBA" id="ARBA00022837"/>
    </source>
</evidence>
<dbReference type="InterPro" id="IPR011992">
    <property type="entry name" value="EF-hand-dom_pair"/>
</dbReference>
<reference evidence="5" key="2">
    <citation type="submission" date="2025-09" db="UniProtKB">
        <authorList>
            <consortium name="Ensembl"/>
        </authorList>
    </citation>
    <scope>IDENTIFICATION</scope>
</reference>
<dbReference type="GO" id="GO:0005509">
    <property type="term" value="F:calcium ion binding"/>
    <property type="evidence" value="ECO:0007669"/>
    <property type="project" value="InterPro"/>
</dbReference>
<dbReference type="AlphaFoldDB" id="A0A8C9EKK4"/>
<name>A0A8C9EKK4_PAVCR</name>
<accession>A0A8C9EKK4</accession>
<evidence type="ECO:0000313" key="6">
    <source>
        <dbReference type="Proteomes" id="UP000694428"/>
    </source>
</evidence>
<evidence type="ECO:0000256" key="1">
    <source>
        <dbReference type="ARBA" id="ARBA00022723"/>
    </source>
</evidence>
<evidence type="ECO:0000313" key="5">
    <source>
        <dbReference type="Ensembl" id="ENSPSTP00000002029.1"/>
    </source>
</evidence>
<dbReference type="SUPFAM" id="SSF47473">
    <property type="entry name" value="EF-hand"/>
    <property type="match status" value="1"/>
</dbReference>
<feature type="domain" description="EF-hand" evidence="4">
    <location>
        <begin position="19"/>
        <end position="54"/>
    </location>
</feature>
<dbReference type="InterPro" id="IPR002048">
    <property type="entry name" value="EF_hand_dom"/>
</dbReference>
<evidence type="ECO:0000259" key="4">
    <source>
        <dbReference type="PROSITE" id="PS50222"/>
    </source>
</evidence>
<keyword evidence="6" id="KW-1185">Reference proteome</keyword>
<feature type="compositionally biased region" description="Low complexity" evidence="3">
    <location>
        <begin position="69"/>
        <end position="83"/>
    </location>
</feature>
<protein>
    <recommendedName>
        <fullName evidence="4">EF-hand domain-containing protein</fullName>
    </recommendedName>
</protein>
<dbReference type="PROSITE" id="PS00018">
    <property type="entry name" value="EF_HAND_1"/>
    <property type="match status" value="1"/>
</dbReference>
<proteinExistence type="predicted"/>
<reference evidence="5" key="1">
    <citation type="submission" date="2025-08" db="UniProtKB">
        <authorList>
            <consortium name="Ensembl"/>
        </authorList>
    </citation>
    <scope>IDENTIFICATION</scope>
</reference>
<dbReference type="Ensembl" id="ENSPSTT00000002141.1">
    <property type="protein sequence ID" value="ENSPSTP00000002029.1"/>
    <property type="gene ID" value="ENSPSTG00000001561.1"/>
</dbReference>
<organism evidence="5 6">
    <name type="scientific">Pavo cristatus</name>
    <name type="common">Indian peafowl</name>
    <name type="synonym">Blue peafowl</name>
    <dbReference type="NCBI Taxonomy" id="9049"/>
    <lineage>
        <taxon>Eukaryota</taxon>
        <taxon>Metazoa</taxon>
        <taxon>Chordata</taxon>
        <taxon>Craniata</taxon>
        <taxon>Vertebrata</taxon>
        <taxon>Euteleostomi</taxon>
        <taxon>Archelosauria</taxon>
        <taxon>Archosauria</taxon>
        <taxon>Dinosauria</taxon>
        <taxon>Saurischia</taxon>
        <taxon>Theropoda</taxon>
        <taxon>Coelurosauria</taxon>
        <taxon>Aves</taxon>
        <taxon>Neognathae</taxon>
        <taxon>Galloanserae</taxon>
        <taxon>Galliformes</taxon>
        <taxon>Phasianidae</taxon>
        <taxon>Phasianinae</taxon>
        <taxon>Pavo</taxon>
    </lineage>
</organism>
<dbReference type="Gene3D" id="1.10.238.10">
    <property type="entry name" value="EF-hand"/>
    <property type="match status" value="1"/>
</dbReference>
<keyword evidence="1" id="KW-0479">Metal-binding</keyword>
<sequence>MLPLLRRLALPAACDGSRDGDSRYANLFKKLDLNEDGRVDIAELQTGLQAMGIPLGKEAEEVGARRRPSLGGLSRSRGLAPPS</sequence>
<evidence type="ECO:0000256" key="3">
    <source>
        <dbReference type="SAM" id="MobiDB-lite"/>
    </source>
</evidence>